<gene>
    <name evidence="3" type="ORF">EH207_17470</name>
</gene>
<dbReference type="KEGG" id="brb:EH207_17470"/>
<evidence type="ECO:0000259" key="2">
    <source>
        <dbReference type="PROSITE" id="PS50943"/>
    </source>
</evidence>
<feature type="compositionally biased region" description="Basic and acidic residues" evidence="1">
    <location>
        <begin position="100"/>
        <end position="113"/>
    </location>
</feature>
<dbReference type="GO" id="GO:0003677">
    <property type="term" value="F:DNA binding"/>
    <property type="evidence" value="ECO:0007669"/>
    <property type="project" value="InterPro"/>
</dbReference>
<dbReference type="SUPFAM" id="SSF47413">
    <property type="entry name" value="lambda repressor-like DNA-binding domains"/>
    <property type="match status" value="1"/>
</dbReference>
<evidence type="ECO:0000313" key="3">
    <source>
        <dbReference type="EMBL" id="QCR10119.1"/>
    </source>
</evidence>
<sequence>MSIASQSPAAIAEALGERLKQARLNSNLTQTEVAALAGLSRKAVLNAEKGKVQLDALVAIMEVLNLTEQLDNFLPPQAISPIQLARLQGKQRQRASGQRKPKESKSHGDVQEW</sequence>
<keyword evidence="4" id="KW-1185">Reference proteome</keyword>
<dbReference type="OrthoDB" id="5593110at2"/>
<feature type="domain" description="HTH cro/C1-type" evidence="2">
    <location>
        <begin position="19"/>
        <end position="70"/>
    </location>
</feature>
<dbReference type="PROSITE" id="PS50943">
    <property type="entry name" value="HTH_CROC1"/>
    <property type="match status" value="1"/>
</dbReference>
<reference evidence="3 4" key="1">
    <citation type="submission" date="2018-11" db="EMBL/GenBank/DDBJ databases">
        <title>Genome sequences of Brenneria nigrifluens and Brenneria rubrifaciens.</title>
        <authorList>
            <person name="Poret-Peterson A.T."/>
            <person name="McClean A.E."/>
            <person name="Kluepfel D.A."/>
        </authorList>
    </citation>
    <scope>NUCLEOTIDE SEQUENCE [LARGE SCALE GENOMIC DNA]</scope>
    <source>
        <strain evidence="3 4">6D370</strain>
    </source>
</reference>
<dbReference type="Proteomes" id="UP000299580">
    <property type="component" value="Chromosome"/>
</dbReference>
<dbReference type="RefSeq" id="WP_137715108.1">
    <property type="nucleotide sequence ID" value="NZ_CP034035.1"/>
</dbReference>
<feature type="region of interest" description="Disordered" evidence="1">
    <location>
        <begin position="85"/>
        <end position="113"/>
    </location>
</feature>
<dbReference type="Gene3D" id="1.10.260.40">
    <property type="entry name" value="lambda repressor-like DNA-binding domains"/>
    <property type="match status" value="1"/>
</dbReference>
<dbReference type="EMBL" id="CP034035">
    <property type="protein sequence ID" value="QCR10119.1"/>
    <property type="molecule type" value="Genomic_DNA"/>
</dbReference>
<feature type="compositionally biased region" description="Basic residues" evidence="1">
    <location>
        <begin position="89"/>
        <end position="99"/>
    </location>
</feature>
<protein>
    <submittedName>
        <fullName evidence="3">XRE family transcriptional regulator</fullName>
    </submittedName>
</protein>
<dbReference type="AlphaFoldDB" id="A0A4P8QX83"/>
<organism evidence="3 4">
    <name type="scientific">Brenneria rubrifaciens</name>
    <dbReference type="NCBI Taxonomy" id="55213"/>
    <lineage>
        <taxon>Bacteria</taxon>
        <taxon>Pseudomonadati</taxon>
        <taxon>Pseudomonadota</taxon>
        <taxon>Gammaproteobacteria</taxon>
        <taxon>Enterobacterales</taxon>
        <taxon>Pectobacteriaceae</taxon>
        <taxon>Brenneria</taxon>
    </lineage>
</organism>
<dbReference type="Pfam" id="PF13560">
    <property type="entry name" value="HTH_31"/>
    <property type="match status" value="1"/>
</dbReference>
<evidence type="ECO:0000313" key="4">
    <source>
        <dbReference type="Proteomes" id="UP000299580"/>
    </source>
</evidence>
<proteinExistence type="predicted"/>
<name>A0A4P8QX83_9GAMM</name>
<accession>A0A4P8QX83</accession>
<dbReference type="SMART" id="SM00530">
    <property type="entry name" value="HTH_XRE"/>
    <property type="match status" value="1"/>
</dbReference>
<evidence type="ECO:0000256" key="1">
    <source>
        <dbReference type="SAM" id="MobiDB-lite"/>
    </source>
</evidence>
<dbReference type="InterPro" id="IPR001387">
    <property type="entry name" value="Cro/C1-type_HTH"/>
</dbReference>
<dbReference type="InterPro" id="IPR010982">
    <property type="entry name" value="Lambda_DNA-bd_dom_sf"/>
</dbReference>
<dbReference type="CDD" id="cd00093">
    <property type="entry name" value="HTH_XRE"/>
    <property type="match status" value="1"/>
</dbReference>